<evidence type="ECO:0000256" key="16">
    <source>
        <dbReference type="PIRSR" id="PIRSR605478-5"/>
    </source>
</evidence>
<feature type="site" description="Important for catalytic activity" evidence="16">
    <location>
        <position position="274"/>
    </location>
</feature>
<feature type="site" description="Important for catalytic activity" evidence="16">
    <location>
        <position position="26"/>
    </location>
</feature>
<evidence type="ECO:0000259" key="17">
    <source>
        <dbReference type="SMART" id="SM00861"/>
    </source>
</evidence>
<comment type="cofactor">
    <cofactor evidence="15">
        <name>Mg(2+)</name>
        <dbReference type="ChEBI" id="CHEBI:18420"/>
    </cofactor>
    <text evidence="15">Binds 1 Mg(2+) ion per subunit. Can also utilize other divalent metal cations, such as Ca(2+), Mn(2+) and Co(2+).</text>
</comment>
<evidence type="ECO:0000256" key="5">
    <source>
        <dbReference type="ARBA" id="ARBA00013152"/>
    </source>
</evidence>
<evidence type="ECO:0000256" key="4">
    <source>
        <dbReference type="ARBA" id="ARBA00011738"/>
    </source>
</evidence>
<feature type="binding site" evidence="15">
    <location>
        <position position="168"/>
    </location>
    <ligand>
        <name>Mg(2+)</name>
        <dbReference type="ChEBI" id="CHEBI:18420"/>
    </ligand>
</feature>
<feature type="binding site" evidence="14">
    <location>
        <begin position="127"/>
        <end position="129"/>
    </location>
    <ligand>
        <name>thiamine diphosphate</name>
        <dbReference type="ChEBI" id="CHEBI:58937"/>
    </ligand>
</feature>
<dbReference type="PANTHER" id="PTHR43522">
    <property type="entry name" value="TRANSKETOLASE"/>
    <property type="match status" value="1"/>
</dbReference>
<evidence type="ECO:0000256" key="10">
    <source>
        <dbReference type="ARBA" id="ARBA00049473"/>
    </source>
</evidence>
<feature type="binding site" evidence="13">
    <location>
        <position position="538"/>
    </location>
    <ligand>
        <name>substrate</name>
    </ligand>
</feature>
<dbReference type="InterPro" id="IPR005475">
    <property type="entry name" value="Transketolase-like_Pyr-bd"/>
</dbReference>
<comment type="catalytic activity">
    <reaction evidence="10">
        <text>D-sedoheptulose 7-phosphate + D-glyceraldehyde 3-phosphate = aldehydo-D-ribose 5-phosphate + D-xylulose 5-phosphate</text>
        <dbReference type="Rhea" id="RHEA:10508"/>
        <dbReference type="ChEBI" id="CHEBI:57483"/>
        <dbReference type="ChEBI" id="CHEBI:57737"/>
        <dbReference type="ChEBI" id="CHEBI:58273"/>
        <dbReference type="ChEBI" id="CHEBI:59776"/>
        <dbReference type="EC" id="2.2.1.1"/>
    </reaction>
</comment>
<dbReference type="EMBL" id="QGLT01000003">
    <property type="protein sequence ID" value="PXZ00358.1"/>
    <property type="molecule type" value="Genomic_DNA"/>
</dbReference>
<dbReference type="InterPro" id="IPR033247">
    <property type="entry name" value="Transketolase_fam"/>
</dbReference>
<comment type="cofactor">
    <cofactor evidence="14">
        <name>thiamine diphosphate</name>
        <dbReference type="ChEBI" id="CHEBI:58937"/>
    </cofactor>
    <text evidence="14">Binds 1 thiamine pyrophosphate per subunit. During the reaction, the substrate forms a covalent intermediate with the cofactor.</text>
</comment>
<dbReference type="GO" id="GO:0005829">
    <property type="term" value="C:cytosol"/>
    <property type="evidence" value="ECO:0007669"/>
    <property type="project" value="TreeGrafter"/>
</dbReference>
<dbReference type="InterPro" id="IPR009014">
    <property type="entry name" value="Transketo_C/PFOR_II"/>
</dbReference>
<dbReference type="GO" id="GO:0046872">
    <property type="term" value="F:metal ion binding"/>
    <property type="evidence" value="ECO:0007669"/>
    <property type="project" value="UniProtKB-KW"/>
</dbReference>
<feature type="binding site" evidence="14">
    <location>
        <position position="455"/>
    </location>
    <ligand>
        <name>thiamine diphosphate</name>
        <dbReference type="ChEBI" id="CHEBI:58937"/>
    </ligand>
</feature>
<keyword evidence="6" id="KW-0808">Transferase</keyword>
<feature type="binding site" evidence="13">
    <location>
        <position position="479"/>
    </location>
    <ligand>
        <name>substrate</name>
    </ligand>
</feature>
<dbReference type="InterPro" id="IPR005474">
    <property type="entry name" value="Transketolase_N"/>
</dbReference>
<protein>
    <recommendedName>
        <fullName evidence="5 11">Transketolase</fullName>
        <ecNumber evidence="5 11">2.2.1.1</ecNumber>
    </recommendedName>
</protein>
<evidence type="ECO:0000256" key="14">
    <source>
        <dbReference type="PIRSR" id="PIRSR605478-3"/>
    </source>
</evidence>
<sequence length="684" mass="75162">MNMDKVCINTIRGLAIDQVQKANSGHPGTPLDLAPATYALWNNILNYDPANPLWPARDRFVLSGGHACSLLYAMIHLSGIKEVTRQGKVENKPALTLEDLSQFRQLNSKTPGHPEYLHTTGIETTTGPLAQGIATSVGMAIAQEWFAARYNRPEFPLFDYHVYAFCGDGDLMEGISYEAASLAGHLKLGNLIWVYDRNRITIEGNINIAFTENVEKRFEAAGWKIYHVKDGNDIDDFQNKINQARQNKAVPSFIVIDSVIGYGSPNKAGKSVAHGEPLGVEEVKATKKNLGLPEDKDFFVPDGVMDHFKANIGKRGAAAYQKWHTLFADYKVKYPELGQEIEDILNHRLPKGWDKDIPIFAPDAKGVASRSSSGKVLNAIAKNVPWLIGGSADLAPSNKSNLDFEGAGVFQNPAYGGTYDGRNFHFGVREHAMGAIVNGMALSGLRSYAAGFFIFSDYMKNPIRLSALMHLPVIYIFTHDSIGVGEDGPTHQPVEQLVHFRATPNLVVFRPADANEVVEAWKYAMQENSKPVILALSRQNLPTIDRHQYASAEGLKKGAYVVADCEGKPDLILMATGSEVGLIMEAYQVLTKSGKKVRVVSMPSWELFEEQSKSYRDQVLPPSITARVAVEQGSPIGWDRYAGTTGAIIAMRGFGASAPYSDLQKKFGFTLEAVLQAAQEQLTR</sequence>
<gene>
    <name evidence="18" type="primary">tkt</name>
    <name evidence="18" type="ORF">DK869_06980</name>
</gene>
<feature type="binding site" evidence="13">
    <location>
        <position position="487"/>
    </location>
    <ligand>
        <name>substrate</name>
    </ligand>
</feature>
<dbReference type="FunFam" id="3.40.50.920:FF:000003">
    <property type="entry name" value="Transketolase"/>
    <property type="match status" value="1"/>
</dbReference>
<dbReference type="CDD" id="cd07033">
    <property type="entry name" value="TPP_PYR_DXS_TK_like"/>
    <property type="match status" value="1"/>
</dbReference>
<keyword evidence="7 15" id="KW-0479">Metal-binding</keyword>
<dbReference type="OrthoDB" id="8732661at2"/>
<dbReference type="InterPro" id="IPR005478">
    <property type="entry name" value="Transketolase_bac-like"/>
</dbReference>
<comment type="cofactor">
    <cofactor evidence="1">
        <name>Ca(2+)</name>
        <dbReference type="ChEBI" id="CHEBI:29108"/>
    </cofactor>
</comment>
<dbReference type="SUPFAM" id="SSF52922">
    <property type="entry name" value="TK C-terminal domain-like"/>
    <property type="match status" value="1"/>
</dbReference>
<feature type="binding site" evidence="15">
    <location>
        <position position="198"/>
    </location>
    <ligand>
        <name>Mg(2+)</name>
        <dbReference type="ChEBI" id="CHEBI:18420"/>
    </ligand>
</feature>
<reference evidence="18 19" key="1">
    <citation type="submission" date="2018-05" db="EMBL/GenBank/DDBJ databases">
        <title>Reference genomes for bee gut microbiota database.</title>
        <authorList>
            <person name="Ellegaard K.M."/>
        </authorList>
    </citation>
    <scope>NUCLEOTIDE SEQUENCE [LARGE SCALE GENOMIC DNA]</scope>
    <source>
        <strain evidence="18 19">ESL0284</strain>
    </source>
</reference>
<proteinExistence type="inferred from homology"/>
<name>A0A318N655_9PROT</name>
<feature type="binding site" evidence="14">
    <location>
        <position position="274"/>
    </location>
    <ligand>
        <name>thiamine diphosphate</name>
        <dbReference type="ChEBI" id="CHEBI:58937"/>
    </ligand>
</feature>
<dbReference type="GO" id="GO:0004802">
    <property type="term" value="F:transketolase activity"/>
    <property type="evidence" value="ECO:0007669"/>
    <property type="project" value="UniProtKB-UniRule"/>
</dbReference>
<evidence type="ECO:0000256" key="8">
    <source>
        <dbReference type="ARBA" id="ARBA00022842"/>
    </source>
</evidence>
<comment type="cofactor">
    <cofactor evidence="2">
        <name>Co(2+)</name>
        <dbReference type="ChEBI" id="CHEBI:48828"/>
    </cofactor>
</comment>
<dbReference type="PANTHER" id="PTHR43522:SF2">
    <property type="entry name" value="TRANSKETOLASE 1-RELATED"/>
    <property type="match status" value="1"/>
</dbReference>
<dbReference type="Gene3D" id="3.40.50.920">
    <property type="match status" value="1"/>
</dbReference>
<evidence type="ECO:0000256" key="9">
    <source>
        <dbReference type="ARBA" id="ARBA00023052"/>
    </source>
</evidence>
<dbReference type="RefSeq" id="WP_110439281.1">
    <property type="nucleotide sequence ID" value="NZ_CP046393.1"/>
</dbReference>
<evidence type="ECO:0000256" key="15">
    <source>
        <dbReference type="PIRSR" id="PIRSR605478-4"/>
    </source>
</evidence>
<feature type="binding site" evidence="13">
    <location>
        <position position="397"/>
    </location>
    <ligand>
        <name>substrate</name>
    </ligand>
</feature>
<comment type="caution">
    <text evidence="18">The sequence shown here is derived from an EMBL/GenBank/DDBJ whole genome shotgun (WGS) entry which is preliminary data.</text>
</comment>
<evidence type="ECO:0000256" key="6">
    <source>
        <dbReference type="ARBA" id="ARBA00022679"/>
    </source>
</evidence>
<dbReference type="FunFam" id="3.40.50.970:FF:000004">
    <property type="entry name" value="Transketolase"/>
    <property type="match status" value="1"/>
</dbReference>
<keyword evidence="8 15" id="KW-0460">Magnesium</keyword>
<dbReference type="Pfam" id="PF00456">
    <property type="entry name" value="Transketolase_N"/>
    <property type="match status" value="1"/>
</dbReference>
<dbReference type="EC" id="2.2.1.1" evidence="5 11"/>
<comment type="subunit">
    <text evidence="4">Homodimer.</text>
</comment>
<dbReference type="FunFam" id="3.40.50.970:FF:000003">
    <property type="entry name" value="Transketolase"/>
    <property type="match status" value="1"/>
</dbReference>
<feature type="binding site" evidence="13">
    <location>
        <position position="491"/>
    </location>
    <ligand>
        <name>substrate</name>
    </ligand>
</feature>
<feature type="binding site" evidence="13">
    <location>
        <position position="370"/>
    </location>
    <ligand>
        <name>substrate</name>
    </ligand>
</feature>
<evidence type="ECO:0000256" key="13">
    <source>
        <dbReference type="PIRSR" id="PIRSR605478-2"/>
    </source>
</evidence>
<evidence type="ECO:0000256" key="2">
    <source>
        <dbReference type="ARBA" id="ARBA00001941"/>
    </source>
</evidence>
<evidence type="ECO:0000256" key="1">
    <source>
        <dbReference type="ARBA" id="ARBA00001913"/>
    </source>
</evidence>
<evidence type="ECO:0000313" key="18">
    <source>
        <dbReference type="EMBL" id="PXZ00358.1"/>
    </source>
</evidence>
<feature type="binding site" evidence="15">
    <location>
        <position position="200"/>
    </location>
    <ligand>
        <name>Mg(2+)</name>
        <dbReference type="ChEBI" id="CHEBI:18420"/>
    </ligand>
</feature>
<dbReference type="Gene3D" id="3.40.50.970">
    <property type="match status" value="2"/>
</dbReference>
<dbReference type="AlphaFoldDB" id="A0A318N655"/>
<evidence type="ECO:0000256" key="12">
    <source>
        <dbReference type="PIRSR" id="PIRSR605478-1"/>
    </source>
</evidence>
<comment type="similarity">
    <text evidence="3">Belongs to the transketolase family.</text>
</comment>
<evidence type="ECO:0000256" key="11">
    <source>
        <dbReference type="NCBIfam" id="TIGR00232"/>
    </source>
</evidence>
<accession>A0A318N655</accession>
<feature type="binding site" evidence="13">
    <location>
        <position position="274"/>
    </location>
    <ligand>
        <name>substrate</name>
    </ligand>
</feature>
<feature type="binding site" evidence="14">
    <location>
        <position position="169"/>
    </location>
    <ligand>
        <name>thiamine diphosphate</name>
        <dbReference type="ChEBI" id="CHEBI:58937"/>
    </ligand>
</feature>
<dbReference type="CDD" id="cd02012">
    <property type="entry name" value="TPP_TK"/>
    <property type="match status" value="1"/>
</dbReference>
<keyword evidence="19" id="KW-1185">Reference proteome</keyword>
<feature type="active site" description="Proton donor" evidence="12">
    <location>
        <position position="430"/>
    </location>
</feature>
<dbReference type="InterPro" id="IPR029061">
    <property type="entry name" value="THDP-binding"/>
</dbReference>
<feature type="binding site" evidence="14">
    <location>
        <position position="198"/>
    </location>
    <ligand>
        <name>thiamine diphosphate</name>
        <dbReference type="ChEBI" id="CHEBI:58937"/>
    </ligand>
</feature>
<dbReference type="SMART" id="SM00861">
    <property type="entry name" value="Transket_pyr"/>
    <property type="match status" value="1"/>
</dbReference>
<evidence type="ECO:0000256" key="3">
    <source>
        <dbReference type="ARBA" id="ARBA00007131"/>
    </source>
</evidence>
<feature type="binding site" evidence="13">
    <location>
        <position position="26"/>
    </location>
    <ligand>
        <name>substrate</name>
    </ligand>
</feature>
<evidence type="ECO:0000313" key="19">
    <source>
        <dbReference type="Proteomes" id="UP000247565"/>
    </source>
</evidence>
<dbReference type="Proteomes" id="UP000247565">
    <property type="component" value="Unassembled WGS sequence"/>
</dbReference>
<evidence type="ECO:0000256" key="7">
    <source>
        <dbReference type="ARBA" id="ARBA00022723"/>
    </source>
</evidence>
<feature type="domain" description="Transketolase-like pyrimidine-binding" evidence="17">
    <location>
        <begin position="367"/>
        <end position="543"/>
    </location>
</feature>
<dbReference type="InterPro" id="IPR055152">
    <property type="entry name" value="Transketolase-like_C_2"/>
</dbReference>
<dbReference type="GO" id="GO:0009052">
    <property type="term" value="P:pentose-phosphate shunt, non-oxidative branch"/>
    <property type="evidence" value="ECO:0007669"/>
    <property type="project" value="UniProtKB-ARBA"/>
</dbReference>
<dbReference type="Pfam" id="PF22613">
    <property type="entry name" value="Transketolase_C_1"/>
    <property type="match status" value="1"/>
</dbReference>
<feature type="binding site" evidence="14">
    <location>
        <position position="66"/>
    </location>
    <ligand>
        <name>thiamine diphosphate</name>
        <dbReference type="ChEBI" id="CHEBI:58937"/>
    </ligand>
</feature>
<dbReference type="SUPFAM" id="SSF52518">
    <property type="entry name" value="Thiamin diphosphate-binding fold (THDP-binding)"/>
    <property type="match status" value="2"/>
</dbReference>
<organism evidence="18 19">
    <name type="scientific">Commensalibacter melissae</name>
    <dbReference type="NCBI Taxonomy" id="2070537"/>
    <lineage>
        <taxon>Bacteria</taxon>
        <taxon>Pseudomonadati</taxon>
        <taxon>Pseudomonadota</taxon>
        <taxon>Alphaproteobacteria</taxon>
        <taxon>Acetobacterales</taxon>
        <taxon>Acetobacteraceae</taxon>
    </lineage>
</organism>
<dbReference type="NCBIfam" id="TIGR00232">
    <property type="entry name" value="tktlase_bact"/>
    <property type="match status" value="1"/>
</dbReference>
<dbReference type="Pfam" id="PF02779">
    <property type="entry name" value="Transket_pyr"/>
    <property type="match status" value="1"/>
</dbReference>
<keyword evidence="9 14" id="KW-0786">Thiamine pyrophosphate</keyword>